<dbReference type="CDD" id="cd07062">
    <property type="entry name" value="Peptidase_S66_mccF_like"/>
    <property type="match status" value="1"/>
</dbReference>
<protein>
    <recommendedName>
        <fullName evidence="10">LD-carboxypeptidase family protein</fullName>
    </recommendedName>
</protein>
<evidence type="ECO:0000256" key="4">
    <source>
        <dbReference type="ARBA" id="ARBA00022801"/>
    </source>
</evidence>
<dbReference type="InterPro" id="IPR027461">
    <property type="entry name" value="Carboxypeptidase_A_C_sf"/>
</dbReference>
<dbReference type="Pfam" id="PF17676">
    <property type="entry name" value="Peptidase_S66C"/>
    <property type="match status" value="1"/>
</dbReference>
<sequence>MKFPIHLKENGTIAFIAPSFGCSDDPTKGNLIKAQENLNNLGFKIILGPNCFLNKGIGISNTPQKCAEELTAFYTSDDNDCIISCSGGELMCEILDYVDFDKIKQSKPKWYMGYSDNSNFTFLLTTIADVASIYGPCAPVFGMRPYHDSLNDSLNILTGKKHKLKGYPMWQLKMAENLEPCQPFNLTEKTVIKYYLPDGTSNIDNENNNKNADINFSGRLIGGCLDTLIVLLGTKYDHVSEFSERYKSDGIVWFLESCEITIIATRRLLWQMEHAGWFKNCKGFLIGRPFENVYNNQFGINHYQAYLEVLKKFNVPVIFDVDIGHHPPTMPLICGSYANVTSDGKTYEVEMIEK</sequence>
<keyword evidence="5" id="KW-0720">Serine protease</keyword>
<keyword evidence="4" id="KW-0378">Hydrolase</keyword>
<reference evidence="8 9" key="1">
    <citation type="submission" date="2024-04" db="EMBL/GenBank/DDBJ databases">
        <title>Tritrichomonas musculus Genome.</title>
        <authorList>
            <person name="Alves-Ferreira E."/>
            <person name="Grigg M."/>
            <person name="Lorenzi H."/>
            <person name="Galac M."/>
        </authorList>
    </citation>
    <scope>NUCLEOTIDE SEQUENCE [LARGE SCALE GENOMIC DNA]</scope>
    <source>
        <strain evidence="8 9">EAF2021</strain>
    </source>
</reference>
<dbReference type="Gene3D" id="3.40.50.10740">
    <property type="entry name" value="Class I glutamine amidotransferase-like"/>
    <property type="match status" value="1"/>
</dbReference>
<keyword evidence="9" id="KW-1185">Reference proteome</keyword>
<evidence type="ECO:0000256" key="3">
    <source>
        <dbReference type="ARBA" id="ARBA00022670"/>
    </source>
</evidence>
<dbReference type="PANTHER" id="PTHR30237:SF2">
    <property type="entry name" value="MUREIN TETRAPEPTIDE CARBOXYPEPTIDASE"/>
    <property type="match status" value="1"/>
</dbReference>
<evidence type="ECO:0000313" key="8">
    <source>
        <dbReference type="EMBL" id="KAK8852779.1"/>
    </source>
</evidence>
<evidence type="ECO:0000256" key="1">
    <source>
        <dbReference type="ARBA" id="ARBA00010233"/>
    </source>
</evidence>
<dbReference type="InterPro" id="IPR040449">
    <property type="entry name" value="Peptidase_S66_N"/>
</dbReference>
<feature type="domain" description="LD-carboxypeptidase N-terminal" evidence="6">
    <location>
        <begin position="13"/>
        <end position="135"/>
    </location>
</feature>
<comment type="caution">
    <text evidence="8">The sequence shown here is derived from an EMBL/GenBank/DDBJ whole genome shotgun (WGS) entry which is preliminary data.</text>
</comment>
<comment type="similarity">
    <text evidence="1">Belongs to the peptidase S66 family.</text>
</comment>
<keyword evidence="3" id="KW-0645">Protease</keyword>
<proteinExistence type="inferred from homology"/>
<evidence type="ECO:0000313" key="9">
    <source>
        <dbReference type="Proteomes" id="UP001470230"/>
    </source>
</evidence>
<evidence type="ECO:0000259" key="7">
    <source>
        <dbReference type="Pfam" id="PF17676"/>
    </source>
</evidence>
<evidence type="ECO:0000256" key="5">
    <source>
        <dbReference type="ARBA" id="ARBA00022825"/>
    </source>
</evidence>
<dbReference type="InterPro" id="IPR027478">
    <property type="entry name" value="LdcA_N"/>
</dbReference>
<name>A0ABR2HUE8_9EUKA</name>
<dbReference type="InterPro" id="IPR003507">
    <property type="entry name" value="S66_fam"/>
</dbReference>
<dbReference type="Gene3D" id="3.50.30.60">
    <property type="entry name" value="LD-carboxypeptidase A C-terminal domain-like"/>
    <property type="match status" value="1"/>
</dbReference>
<dbReference type="Proteomes" id="UP001470230">
    <property type="component" value="Unassembled WGS sequence"/>
</dbReference>
<evidence type="ECO:0000259" key="6">
    <source>
        <dbReference type="Pfam" id="PF02016"/>
    </source>
</evidence>
<dbReference type="PANTHER" id="PTHR30237">
    <property type="entry name" value="MURAMOYLTETRAPEPTIDE CARBOXYPEPTIDASE"/>
    <property type="match status" value="1"/>
</dbReference>
<dbReference type="InterPro" id="IPR029062">
    <property type="entry name" value="Class_I_gatase-like"/>
</dbReference>
<evidence type="ECO:0008006" key="10">
    <source>
        <dbReference type="Google" id="ProtNLM"/>
    </source>
</evidence>
<dbReference type="SUPFAM" id="SSF141986">
    <property type="entry name" value="LD-carboxypeptidase A C-terminal domain-like"/>
    <property type="match status" value="1"/>
</dbReference>
<dbReference type="PIRSF" id="PIRSF028757">
    <property type="entry name" value="LD-carboxypeptidase"/>
    <property type="match status" value="1"/>
</dbReference>
<accession>A0ABR2HUE8</accession>
<organism evidence="8 9">
    <name type="scientific">Tritrichomonas musculus</name>
    <dbReference type="NCBI Taxonomy" id="1915356"/>
    <lineage>
        <taxon>Eukaryota</taxon>
        <taxon>Metamonada</taxon>
        <taxon>Parabasalia</taxon>
        <taxon>Tritrichomonadida</taxon>
        <taxon>Tritrichomonadidae</taxon>
        <taxon>Tritrichomonas</taxon>
    </lineage>
</organism>
<dbReference type="Pfam" id="PF02016">
    <property type="entry name" value="Peptidase_S66"/>
    <property type="match status" value="1"/>
</dbReference>
<gene>
    <name evidence="8" type="ORF">M9Y10_017769</name>
</gene>
<evidence type="ECO:0000256" key="2">
    <source>
        <dbReference type="ARBA" id="ARBA00022645"/>
    </source>
</evidence>
<dbReference type="EMBL" id="JAPFFF010000023">
    <property type="protein sequence ID" value="KAK8852779.1"/>
    <property type="molecule type" value="Genomic_DNA"/>
</dbReference>
<dbReference type="InterPro" id="IPR040921">
    <property type="entry name" value="Peptidase_S66C"/>
</dbReference>
<dbReference type="SUPFAM" id="SSF52317">
    <property type="entry name" value="Class I glutamine amidotransferase-like"/>
    <property type="match status" value="1"/>
</dbReference>
<keyword evidence="2" id="KW-0121">Carboxypeptidase</keyword>
<feature type="domain" description="LD-carboxypeptidase C-terminal" evidence="7">
    <location>
        <begin position="217"/>
        <end position="339"/>
    </location>
</feature>